<evidence type="ECO:0000256" key="6">
    <source>
        <dbReference type="ARBA" id="ARBA00022989"/>
    </source>
</evidence>
<evidence type="ECO:0000313" key="11">
    <source>
        <dbReference type="EMBL" id="WJW68545.1"/>
    </source>
</evidence>
<dbReference type="EMBL" id="JACATZ010000003">
    <property type="protein sequence ID" value="NWJ48615.1"/>
    <property type="molecule type" value="Genomic_DNA"/>
</dbReference>
<evidence type="ECO:0000313" key="13">
    <source>
        <dbReference type="Proteomes" id="UP001431572"/>
    </source>
</evidence>
<feature type="transmembrane region" description="Helical" evidence="8">
    <location>
        <begin position="105"/>
        <end position="126"/>
    </location>
</feature>
<name>A0A8T7M910_9CHLR</name>
<proteinExistence type="predicted"/>
<dbReference type="InterPro" id="IPR038731">
    <property type="entry name" value="RgtA/B/C-like"/>
</dbReference>
<accession>A0A8T7M910</accession>
<feature type="transmembrane region" description="Helical" evidence="8">
    <location>
        <begin position="187"/>
        <end position="218"/>
    </location>
</feature>
<evidence type="ECO:0000256" key="5">
    <source>
        <dbReference type="ARBA" id="ARBA00022692"/>
    </source>
</evidence>
<evidence type="ECO:0000256" key="7">
    <source>
        <dbReference type="ARBA" id="ARBA00023136"/>
    </source>
</evidence>
<feature type="transmembrane region" description="Helical" evidence="8">
    <location>
        <begin position="224"/>
        <end position="247"/>
    </location>
</feature>
<dbReference type="AlphaFoldDB" id="A0A8T7M910"/>
<dbReference type="PANTHER" id="PTHR33908">
    <property type="entry name" value="MANNOSYLTRANSFERASE YKCB-RELATED"/>
    <property type="match status" value="1"/>
</dbReference>
<feature type="domain" description="Glycosyltransferase RgtA/B/C/D-like" evidence="9">
    <location>
        <begin position="85"/>
        <end position="242"/>
    </location>
</feature>
<comment type="subcellular location">
    <subcellularLocation>
        <location evidence="1">Cell membrane</location>
        <topology evidence="1">Multi-pass membrane protein</topology>
    </subcellularLocation>
</comment>
<protein>
    <submittedName>
        <fullName evidence="10">Glycosyltransferase family 39 protein</fullName>
    </submittedName>
</protein>
<reference evidence="10 12" key="1">
    <citation type="submission" date="2020-06" db="EMBL/GenBank/DDBJ databases">
        <title>Anoxygenic phototrophic Chloroflexota member uses a Type I reaction center.</title>
        <authorList>
            <person name="Tsuji J.M."/>
            <person name="Shaw N.A."/>
            <person name="Nagashima S."/>
            <person name="Venkiteswaran J."/>
            <person name="Schiff S.L."/>
            <person name="Hanada S."/>
            <person name="Tank M."/>
            <person name="Neufeld J.D."/>
        </authorList>
    </citation>
    <scope>NUCLEOTIDE SEQUENCE [LARGE SCALE GENOMIC DNA]</scope>
    <source>
        <strain evidence="10">L227-S17</strain>
    </source>
</reference>
<dbReference type="GO" id="GO:0005886">
    <property type="term" value="C:plasma membrane"/>
    <property type="evidence" value="ECO:0007669"/>
    <property type="project" value="UniProtKB-SubCell"/>
</dbReference>
<evidence type="ECO:0000259" key="9">
    <source>
        <dbReference type="Pfam" id="PF13231"/>
    </source>
</evidence>
<dbReference type="Proteomes" id="UP001431572">
    <property type="component" value="Chromosome 2"/>
</dbReference>
<organism evidence="10 12">
    <name type="scientific">Candidatus Chlorohelix allophototropha</name>
    <dbReference type="NCBI Taxonomy" id="3003348"/>
    <lineage>
        <taxon>Bacteria</taxon>
        <taxon>Bacillati</taxon>
        <taxon>Chloroflexota</taxon>
        <taxon>Chloroflexia</taxon>
        <taxon>Candidatus Chloroheliales</taxon>
        <taxon>Candidatus Chloroheliaceae</taxon>
        <taxon>Candidatus Chlorohelix</taxon>
    </lineage>
</organism>
<gene>
    <name evidence="10" type="ORF">HXX08_22375</name>
    <name evidence="11" type="ORF">OZ401_004159</name>
</gene>
<evidence type="ECO:0000256" key="8">
    <source>
        <dbReference type="SAM" id="Phobius"/>
    </source>
</evidence>
<feature type="transmembrane region" description="Helical" evidence="8">
    <location>
        <begin position="335"/>
        <end position="354"/>
    </location>
</feature>
<dbReference type="GO" id="GO:0009103">
    <property type="term" value="P:lipopolysaccharide biosynthetic process"/>
    <property type="evidence" value="ECO:0007669"/>
    <property type="project" value="UniProtKB-ARBA"/>
</dbReference>
<feature type="transmembrane region" description="Helical" evidence="8">
    <location>
        <begin position="157"/>
        <end position="175"/>
    </location>
</feature>
<feature type="transmembrane region" description="Helical" evidence="8">
    <location>
        <begin position="306"/>
        <end position="323"/>
    </location>
</feature>
<keyword evidence="13" id="KW-1185">Reference proteome</keyword>
<dbReference type="PANTHER" id="PTHR33908:SF11">
    <property type="entry name" value="MEMBRANE PROTEIN"/>
    <property type="match status" value="1"/>
</dbReference>
<keyword evidence="4" id="KW-0808">Transferase</keyword>
<keyword evidence="7 8" id="KW-0472">Membrane</keyword>
<evidence type="ECO:0000313" key="12">
    <source>
        <dbReference type="Proteomes" id="UP000521676"/>
    </source>
</evidence>
<keyword evidence="3" id="KW-0328">Glycosyltransferase</keyword>
<evidence type="ECO:0000256" key="1">
    <source>
        <dbReference type="ARBA" id="ARBA00004651"/>
    </source>
</evidence>
<feature type="transmembrane region" description="Helical" evidence="8">
    <location>
        <begin position="34"/>
        <end position="52"/>
    </location>
</feature>
<dbReference type="EMBL" id="CP128400">
    <property type="protein sequence ID" value="WJW68545.1"/>
    <property type="molecule type" value="Genomic_DNA"/>
</dbReference>
<keyword evidence="5 8" id="KW-0812">Transmembrane</keyword>
<evidence type="ECO:0000313" key="10">
    <source>
        <dbReference type="EMBL" id="NWJ48615.1"/>
    </source>
</evidence>
<keyword evidence="6 8" id="KW-1133">Transmembrane helix</keyword>
<feature type="transmembrane region" description="Helical" evidence="8">
    <location>
        <begin position="280"/>
        <end position="300"/>
    </location>
</feature>
<reference evidence="11" key="2">
    <citation type="journal article" date="2024" name="Nature">
        <title>Anoxygenic phototroph of the Chloroflexota uses a type I reaction centre.</title>
        <authorList>
            <person name="Tsuji J.M."/>
            <person name="Shaw N.A."/>
            <person name="Nagashima S."/>
            <person name="Venkiteswaran J.J."/>
            <person name="Schiff S.L."/>
            <person name="Watanabe T."/>
            <person name="Fukui M."/>
            <person name="Hanada S."/>
            <person name="Tank M."/>
            <person name="Neufeld J.D."/>
        </authorList>
    </citation>
    <scope>NUCLEOTIDE SEQUENCE</scope>
    <source>
        <strain evidence="11">L227-S17</strain>
    </source>
</reference>
<dbReference type="Proteomes" id="UP000521676">
    <property type="component" value="Unassembled WGS sequence"/>
</dbReference>
<dbReference type="GO" id="GO:0016763">
    <property type="term" value="F:pentosyltransferase activity"/>
    <property type="evidence" value="ECO:0007669"/>
    <property type="project" value="TreeGrafter"/>
</dbReference>
<sequence length="510" mass="58871">MSISSKAAKEEKIYTYEAPKPLKLMTWNPTTEKVALVLILALALGLRLFNLTRNSLWYDETLDLDIAHRTPFWETFTIFSKYDVHPPLQFPVMHLWVKLVGLGEANVRLLSVIAAVITIAVTYYIARRYLDRKIAFTAMLFLSVSPLQLFWSQSIRPYSWFALLVIISLGATLFVSERPTQLWRWAIYIPLAAILPYTHYLGFHVILAEAVFLLFVFFRQWGNILRLLVSLMLVGACFIPWLSNFLLQTTYGLTFFTNTGPSQLIATLVAFSSEFIPNGYLMLVGAVFLPLYLIGLIWVWQNRAKMAVFLFCSSLLPVFTSWLSSLIRPNFGIRYFMFCVPTFLMTVAVGIWVLARYWKYAPYLALLAVLGLNLISEVNYTQHYSYQDWRGMVNHIVANQQDNDLIFLSNPWNYTQPSFDYYYLHQLAAPGNLDRLAVTDQAKVKEQVASIFKNRQRIWMVSLYDGYGNWVINNIFPNLPPGYKSTFKMQYGNPEQSILELILLEKQPEG</sequence>
<dbReference type="InterPro" id="IPR050297">
    <property type="entry name" value="LipidA_mod_glycosyltrf_83"/>
</dbReference>
<evidence type="ECO:0000256" key="3">
    <source>
        <dbReference type="ARBA" id="ARBA00022676"/>
    </source>
</evidence>
<evidence type="ECO:0000256" key="2">
    <source>
        <dbReference type="ARBA" id="ARBA00022475"/>
    </source>
</evidence>
<dbReference type="Pfam" id="PF13231">
    <property type="entry name" value="PMT_2"/>
    <property type="match status" value="1"/>
</dbReference>
<keyword evidence="2" id="KW-1003">Cell membrane</keyword>
<evidence type="ECO:0000256" key="4">
    <source>
        <dbReference type="ARBA" id="ARBA00022679"/>
    </source>
</evidence>
<dbReference type="RefSeq" id="WP_341470451.1">
    <property type="nucleotide sequence ID" value="NZ_CP128400.1"/>
</dbReference>